<keyword evidence="1" id="KW-0812">Transmembrane</keyword>
<feature type="transmembrane region" description="Helical" evidence="1">
    <location>
        <begin position="20"/>
        <end position="51"/>
    </location>
</feature>
<dbReference type="RefSeq" id="WP_151917505.1">
    <property type="nucleotide sequence ID" value="NZ_RQSP01000050.1"/>
</dbReference>
<comment type="caution">
    <text evidence="2">The sequence shown here is derived from an EMBL/GenBank/DDBJ whole genome shotgun (WGS) entry which is preliminary data.</text>
</comment>
<organism evidence="2 3">
    <name type="scientific">Bifidobacterium jacchi</name>
    <dbReference type="NCBI Taxonomy" id="2490545"/>
    <lineage>
        <taxon>Bacteria</taxon>
        <taxon>Bacillati</taxon>
        <taxon>Actinomycetota</taxon>
        <taxon>Actinomycetes</taxon>
        <taxon>Bifidobacteriales</taxon>
        <taxon>Bifidobacteriaceae</taxon>
        <taxon>Bifidobacterium</taxon>
    </lineage>
</organism>
<keyword evidence="1" id="KW-0472">Membrane</keyword>
<dbReference type="Proteomes" id="UP000326336">
    <property type="component" value="Unassembled WGS sequence"/>
</dbReference>
<dbReference type="AlphaFoldDB" id="A0A5N5RF26"/>
<sequence length="74" mass="7798">MMNKLAYKGANDSEGVGALLVGVFVVAIIVAIVIIVAMAILYAGAAVGAWYSIRNYLRSFKVNVIDSNSTVAYA</sequence>
<proteinExistence type="predicted"/>
<reference evidence="2 3" key="1">
    <citation type="journal article" date="2019" name="Int. J. Syst. Evol. Microbiol.">
        <title>Bifidobacterium jacchi sp. nov., isolated from the faeces of a baby common marmoset (Callithrix jacchus).</title>
        <authorList>
            <person name="Modesto M."/>
            <person name="Watanabe K."/>
            <person name="Arita M."/>
            <person name="Satti M."/>
            <person name="Oki K."/>
            <person name="Sciavilla P."/>
            <person name="Patavino C."/>
            <person name="Camma C."/>
            <person name="Michelini S."/>
            <person name="Sgorbati B."/>
            <person name="Mattarelli P."/>
        </authorList>
    </citation>
    <scope>NUCLEOTIDE SEQUENCE [LARGE SCALE GENOMIC DNA]</scope>
    <source>
        <strain evidence="2 3">MRM 9.3</strain>
    </source>
</reference>
<gene>
    <name evidence="2" type="ORF">EHS19_09460</name>
</gene>
<protein>
    <submittedName>
        <fullName evidence="2">Uncharacterized protein</fullName>
    </submittedName>
</protein>
<keyword evidence="3" id="KW-1185">Reference proteome</keyword>
<dbReference type="EMBL" id="RQSP01000050">
    <property type="protein sequence ID" value="KAB5605341.1"/>
    <property type="molecule type" value="Genomic_DNA"/>
</dbReference>
<keyword evidence="1" id="KW-1133">Transmembrane helix</keyword>
<accession>A0A5N5RF26</accession>
<evidence type="ECO:0000313" key="2">
    <source>
        <dbReference type="EMBL" id="KAB5605341.1"/>
    </source>
</evidence>
<evidence type="ECO:0000256" key="1">
    <source>
        <dbReference type="SAM" id="Phobius"/>
    </source>
</evidence>
<name>A0A5N5RF26_9BIFI</name>
<evidence type="ECO:0000313" key="3">
    <source>
        <dbReference type="Proteomes" id="UP000326336"/>
    </source>
</evidence>